<evidence type="ECO:0000313" key="12">
    <source>
        <dbReference type="Proteomes" id="UP001247805"/>
    </source>
</evidence>
<evidence type="ECO:0000256" key="3">
    <source>
        <dbReference type="ARBA" id="ARBA00022475"/>
    </source>
</evidence>
<feature type="transmembrane region" description="Helical" evidence="10">
    <location>
        <begin position="308"/>
        <end position="340"/>
    </location>
</feature>
<evidence type="ECO:0000256" key="9">
    <source>
        <dbReference type="ARBA" id="ARBA00023136"/>
    </source>
</evidence>
<name>A0ABU3SRI5_9ALTE</name>
<reference evidence="11 12" key="1">
    <citation type="submission" date="2023-10" db="EMBL/GenBank/DDBJ databases">
        <title>Glaciecola aquimarina strain GGW-M5 nov., isolated from a coastal seawater.</title>
        <authorList>
            <person name="Bayburt H."/>
            <person name="Kim J.M."/>
            <person name="Choi B.J."/>
            <person name="Jeon C.O."/>
        </authorList>
    </citation>
    <scope>NUCLEOTIDE SEQUENCE [LARGE SCALE GENOMIC DNA]</scope>
    <source>
        <strain evidence="11 12">KCTC 32108</strain>
    </source>
</reference>
<evidence type="ECO:0000256" key="7">
    <source>
        <dbReference type="ARBA" id="ARBA00022989"/>
    </source>
</evidence>
<feature type="transmembrane region" description="Helical" evidence="10">
    <location>
        <begin position="175"/>
        <end position="192"/>
    </location>
</feature>
<evidence type="ECO:0000256" key="1">
    <source>
        <dbReference type="ARBA" id="ARBA00004651"/>
    </source>
</evidence>
<feature type="transmembrane region" description="Helical" evidence="10">
    <location>
        <begin position="143"/>
        <end position="163"/>
    </location>
</feature>
<protein>
    <submittedName>
        <fullName evidence="11">TrkH family potassium uptake protein</fullName>
    </submittedName>
</protein>
<dbReference type="PANTHER" id="PTHR32024:SF1">
    <property type="entry name" value="KTR SYSTEM POTASSIUM UPTAKE PROTEIN B"/>
    <property type="match status" value="1"/>
</dbReference>
<comment type="subcellular location">
    <subcellularLocation>
        <location evidence="1">Cell membrane</location>
        <topology evidence="1">Multi-pass membrane protein</topology>
    </subcellularLocation>
</comment>
<dbReference type="InterPro" id="IPR004772">
    <property type="entry name" value="TrkH"/>
</dbReference>
<dbReference type="RefSeq" id="WP_316024322.1">
    <property type="nucleotide sequence ID" value="NZ_JAWDIO010000001.1"/>
</dbReference>
<feature type="transmembrane region" description="Helical" evidence="10">
    <location>
        <begin position="417"/>
        <end position="438"/>
    </location>
</feature>
<dbReference type="Pfam" id="PF02386">
    <property type="entry name" value="TrkH"/>
    <property type="match status" value="1"/>
</dbReference>
<keyword evidence="5 10" id="KW-0812">Transmembrane</keyword>
<proteinExistence type="predicted"/>
<feature type="transmembrane region" description="Helical" evidence="10">
    <location>
        <begin position="28"/>
        <end position="50"/>
    </location>
</feature>
<comment type="caution">
    <text evidence="11">The sequence shown here is derived from an EMBL/GenBank/DDBJ whole genome shotgun (WGS) entry which is preliminary data.</text>
</comment>
<keyword evidence="9 10" id="KW-0472">Membrane</keyword>
<accession>A0ABU3SRI5</accession>
<organism evidence="11 12">
    <name type="scientific">Paraglaciecola aquimarina</name>
    <dbReference type="NCBI Taxonomy" id="1235557"/>
    <lineage>
        <taxon>Bacteria</taxon>
        <taxon>Pseudomonadati</taxon>
        <taxon>Pseudomonadota</taxon>
        <taxon>Gammaproteobacteria</taxon>
        <taxon>Alteromonadales</taxon>
        <taxon>Alteromonadaceae</taxon>
        <taxon>Paraglaciecola</taxon>
    </lineage>
</organism>
<dbReference type="EMBL" id="JAWDIO010000001">
    <property type="protein sequence ID" value="MDU0352611.1"/>
    <property type="molecule type" value="Genomic_DNA"/>
</dbReference>
<sequence>MKQWDPKFQPYVKKGTQSKKTSSLSPPAILFVGFIVLIILGSILLMLPIASNQVTGIIDAIFTATSAVTVTGLVVVDTGTHFTLFGQVVIAILIQAGGLGFMTFAVVAALSLGAKLGLSQTLLVKEALGQTSLEKVTQTAKYVVLYSFVIEAVGIALLTVIWASELPFSTALYHAFFYTVSAFNNAGFALSADSLTRYADSWQINGVISALFMIGGIGFTVLIDIKQKKRWKKLSINTRLVIKATLIINVCAFFLIWLLEAKNPYTLGAMSVGDQIIAAWFQAVTPRTAGFNTLPVDQLTDATTTLTIFLMFIGGGSLSTASGIKLGTFVVLVMATIHFLRRNQRVALMQRTVPQEQVMKALSLALVSIAMIFISIFVLTAIEKAPFLDIVFEVVSALSTVGLSRGVTGNLSPAGEVIIIFLMIIGRVGPLTFAYFLALPNPQKLKFANAEIQVG</sequence>
<feature type="transmembrane region" description="Helical" evidence="10">
    <location>
        <begin position="56"/>
        <end position="76"/>
    </location>
</feature>
<evidence type="ECO:0000256" key="2">
    <source>
        <dbReference type="ARBA" id="ARBA00022448"/>
    </source>
</evidence>
<keyword evidence="2" id="KW-0813">Transport</keyword>
<dbReference type="NCBIfam" id="TIGR00933">
    <property type="entry name" value="2a38"/>
    <property type="match status" value="1"/>
</dbReference>
<dbReference type="InterPro" id="IPR003445">
    <property type="entry name" value="Cat_transpt"/>
</dbReference>
<evidence type="ECO:0000256" key="8">
    <source>
        <dbReference type="ARBA" id="ARBA00023065"/>
    </source>
</evidence>
<evidence type="ECO:0000256" key="10">
    <source>
        <dbReference type="SAM" id="Phobius"/>
    </source>
</evidence>
<keyword evidence="12" id="KW-1185">Reference proteome</keyword>
<evidence type="ECO:0000256" key="4">
    <source>
        <dbReference type="ARBA" id="ARBA00022538"/>
    </source>
</evidence>
<evidence type="ECO:0000313" key="11">
    <source>
        <dbReference type="EMBL" id="MDU0352611.1"/>
    </source>
</evidence>
<feature type="transmembrane region" description="Helical" evidence="10">
    <location>
        <begin position="204"/>
        <end position="225"/>
    </location>
</feature>
<dbReference type="PANTHER" id="PTHR32024">
    <property type="entry name" value="TRK SYSTEM POTASSIUM UPTAKE PROTEIN TRKG-RELATED"/>
    <property type="match status" value="1"/>
</dbReference>
<dbReference type="Proteomes" id="UP001247805">
    <property type="component" value="Unassembled WGS sequence"/>
</dbReference>
<gene>
    <name evidence="11" type="ORF">RS130_00605</name>
</gene>
<feature type="transmembrane region" description="Helical" evidence="10">
    <location>
        <begin position="361"/>
        <end position="382"/>
    </location>
</feature>
<keyword evidence="7 10" id="KW-1133">Transmembrane helix</keyword>
<keyword evidence="4" id="KW-0633">Potassium transport</keyword>
<evidence type="ECO:0000256" key="5">
    <source>
        <dbReference type="ARBA" id="ARBA00022692"/>
    </source>
</evidence>
<keyword evidence="8" id="KW-0406">Ion transport</keyword>
<feature type="transmembrane region" description="Helical" evidence="10">
    <location>
        <begin position="88"/>
        <end position="112"/>
    </location>
</feature>
<feature type="transmembrane region" description="Helical" evidence="10">
    <location>
        <begin position="240"/>
        <end position="259"/>
    </location>
</feature>
<keyword evidence="6" id="KW-0630">Potassium</keyword>
<evidence type="ECO:0000256" key="6">
    <source>
        <dbReference type="ARBA" id="ARBA00022958"/>
    </source>
</evidence>
<keyword evidence="3" id="KW-1003">Cell membrane</keyword>